<evidence type="ECO:0000256" key="1">
    <source>
        <dbReference type="SAM" id="MobiDB-lite"/>
    </source>
</evidence>
<dbReference type="AlphaFoldDB" id="A0A2N5U9A8"/>
<evidence type="ECO:0000313" key="3">
    <source>
        <dbReference type="Proteomes" id="UP000235388"/>
    </source>
</evidence>
<accession>A0A2N5U9A8</accession>
<proteinExistence type="predicted"/>
<dbReference type="Proteomes" id="UP000235388">
    <property type="component" value="Unassembled WGS sequence"/>
</dbReference>
<sequence>MLKKQGKEQHMECLQSISSQQEIISAEMALLLDCRDEKLIYVLQDLHSSVFTLREEVKLLSKSVNSSVGASPERQPWDTAEGEQPSTHNVMLFGISQEIKRLTVWSSAQY</sequence>
<dbReference type="EMBL" id="PGCJ01000279">
    <property type="protein sequence ID" value="PLW34323.1"/>
    <property type="molecule type" value="Genomic_DNA"/>
</dbReference>
<gene>
    <name evidence="2" type="ORF">PCANC_25508</name>
</gene>
<evidence type="ECO:0000313" key="2">
    <source>
        <dbReference type="EMBL" id="PLW34323.1"/>
    </source>
</evidence>
<keyword evidence="3" id="KW-1185">Reference proteome</keyword>
<reference evidence="2 3" key="1">
    <citation type="submission" date="2017-11" db="EMBL/GenBank/DDBJ databases">
        <title>De novo assembly and phasing of dikaryotic genomes from two isolates of Puccinia coronata f. sp. avenae, the causal agent of oat crown rust.</title>
        <authorList>
            <person name="Miller M.E."/>
            <person name="Zhang Y."/>
            <person name="Omidvar V."/>
            <person name="Sperschneider J."/>
            <person name="Schwessinger B."/>
            <person name="Raley C."/>
            <person name="Palmer J.M."/>
            <person name="Garnica D."/>
            <person name="Upadhyaya N."/>
            <person name="Rathjen J."/>
            <person name="Taylor J.M."/>
            <person name="Park R.F."/>
            <person name="Dodds P.N."/>
            <person name="Hirsch C.D."/>
            <person name="Kianian S.F."/>
            <person name="Figueroa M."/>
        </authorList>
    </citation>
    <scope>NUCLEOTIDE SEQUENCE [LARGE SCALE GENOMIC DNA]</scope>
    <source>
        <strain evidence="2">12NC29</strain>
    </source>
</reference>
<name>A0A2N5U9A8_9BASI</name>
<protein>
    <submittedName>
        <fullName evidence="2">Uncharacterized protein</fullName>
    </submittedName>
</protein>
<feature type="region of interest" description="Disordered" evidence="1">
    <location>
        <begin position="64"/>
        <end position="85"/>
    </location>
</feature>
<comment type="caution">
    <text evidence="2">The sequence shown here is derived from an EMBL/GenBank/DDBJ whole genome shotgun (WGS) entry which is preliminary data.</text>
</comment>
<organism evidence="2 3">
    <name type="scientific">Puccinia coronata f. sp. avenae</name>
    <dbReference type="NCBI Taxonomy" id="200324"/>
    <lineage>
        <taxon>Eukaryota</taxon>
        <taxon>Fungi</taxon>
        <taxon>Dikarya</taxon>
        <taxon>Basidiomycota</taxon>
        <taxon>Pucciniomycotina</taxon>
        <taxon>Pucciniomycetes</taxon>
        <taxon>Pucciniales</taxon>
        <taxon>Pucciniaceae</taxon>
        <taxon>Puccinia</taxon>
    </lineage>
</organism>